<evidence type="ECO:0000256" key="1">
    <source>
        <dbReference type="SAM" id="MobiDB-lite"/>
    </source>
</evidence>
<dbReference type="EMBL" id="ML211220">
    <property type="protein sequence ID" value="TFK86019.1"/>
    <property type="molecule type" value="Genomic_DNA"/>
</dbReference>
<proteinExistence type="predicted"/>
<dbReference type="InParanoid" id="A0A5C3PAS8"/>
<name>A0A5C3PAS8_9APHY</name>
<dbReference type="AlphaFoldDB" id="A0A5C3PAS8"/>
<dbReference type="Proteomes" id="UP000308197">
    <property type="component" value="Unassembled WGS sequence"/>
</dbReference>
<organism evidence="2 3">
    <name type="scientific">Polyporus arcularius HHB13444</name>
    <dbReference type="NCBI Taxonomy" id="1314778"/>
    <lineage>
        <taxon>Eukaryota</taxon>
        <taxon>Fungi</taxon>
        <taxon>Dikarya</taxon>
        <taxon>Basidiomycota</taxon>
        <taxon>Agaricomycotina</taxon>
        <taxon>Agaricomycetes</taxon>
        <taxon>Polyporales</taxon>
        <taxon>Polyporaceae</taxon>
        <taxon>Polyporus</taxon>
    </lineage>
</organism>
<dbReference type="STRING" id="1314778.A0A5C3PAS8"/>
<protein>
    <recommendedName>
        <fullName evidence="4">F-box domain-containing protein</fullName>
    </recommendedName>
</protein>
<keyword evidence="3" id="KW-1185">Reference proteome</keyword>
<gene>
    <name evidence="2" type="ORF">K466DRAFT_587591</name>
</gene>
<evidence type="ECO:0008006" key="4">
    <source>
        <dbReference type="Google" id="ProtNLM"/>
    </source>
</evidence>
<sequence>MSLIILPRGMLHHPPPESPPSPPGHRRIRTSLIADMRLAARRSLPSFRRKRAVRLDEFPFEVLHQIFAYACTDGGPTACSLSLVSKRIHAASRVTHFTSVSLLSGSVDMLHKFLEQYHQARKMSRVPGCQQPRVRHLCLVVDAMTCDHFDLLDYSDQTAHERLRSKRMFEEKQSMTKAEWDTFVTELQKEYHIAVEVLISVVAADLETLCLFPLKHTFPIRSSPDPYRLQVKRPGFPKLRELWSGCELAFKYWPSARWHRAPFPALVRLHMFHPTSANFVTWPLQYAPALVSFRIILSSMAFEWPNGDILAALQSQLQYGPFWPRREPVHIMSPGPDYWDDFAKPFYSWHAAHFRKEIEESGSPVVFVPYYAFQDVIRNRNVLRDECYPAGLARRDWLARISVGASAEEDGVYVRRFWGPRKGEQDDRGPRSVMKFVRRVVRADHPVMPLIRWSRWLRPRKGLVLNIVLPPAV</sequence>
<feature type="region of interest" description="Disordered" evidence="1">
    <location>
        <begin position="1"/>
        <end position="25"/>
    </location>
</feature>
<reference evidence="2 3" key="1">
    <citation type="journal article" date="2019" name="Nat. Ecol. Evol.">
        <title>Megaphylogeny resolves global patterns of mushroom evolution.</title>
        <authorList>
            <person name="Varga T."/>
            <person name="Krizsan K."/>
            <person name="Foldi C."/>
            <person name="Dima B."/>
            <person name="Sanchez-Garcia M."/>
            <person name="Sanchez-Ramirez S."/>
            <person name="Szollosi G.J."/>
            <person name="Szarkandi J.G."/>
            <person name="Papp V."/>
            <person name="Albert L."/>
            <person name="Andreopoulos W."/>
            <person name="Angelini C."/>
            <person name="Antonin V."/>
            <person name="Barry K.W."/>
            <person name="Bougher N.L."/>
            <person name="Buchanan P."/>
            <person name="Buyck B."/>
            <person name="Bense V."/>
            <person name="Catcheside P."/>
            <person name="Chovatia M."/>
            <person name="Cooper J."/>
            <person name="Damon W."/>
            <person name="Desjardin D."/>
            <person name="Finy P."/>
            <person name="Geml J."/>
            <person name="Haridas S."/>
            <person name="Hughes K."/>
            <person name="Justo A."/>
            <person name="Karasinski D."/>
            <person name="Kautmanova I."/>
            <person name="Kiss B."/>
            <person name="Kocsube S."/>
            <person name="Kotiranta H."/>
            <person name="LaButti K.M."/>
            <person name="Lechner B.E."/>
            <person name="Liimatainen K."/>
            <person name="Lipzen A."/>
            <person name="Lukacs Z."/>
            <person name="Mihaltcheva S."/>
            <person name="Morgado L.N."/>
            <person name="Niskanen T."/>
            <person name="Noordeloos M.E."/>
            <person name="Ohm R.A."/>
            <person name="Ortiz-Santana B."/>
            <person name="Ovrebo C."/>
            <person name="Racz N."/>
            <person name="Riley R."/>
            <person name="Savchenko A."/>
            <person name="Shiryaev A."/>
            <person name="Soop K."/>
            <person name="Spirin V."/>
            <person name="Szebenyi C."/>
            <person name="Tomsovsky M."/>
            <person name="Tulloss R.E."/>
            <person name="Uehling J."/>
            <person name="Grigoriev I.V."/>
            <person name="Vagvolgyi C."/>
            <person name="Papp T."/>
            <person name="Martin F.M."/>
            <person name="Miettinen O."/>
            <person name="Hibbett D.S."/>
            <person name="Nagy L.G."/>
        </authorList>
    </citation>
    <scope>NUCLEOTIDE SEQUENCE [LARGE SCALE GENOMIC DNA]</scope>
    <source>
        <strain evidence="2 3">HHB13444</strain>
    </source>
</reference>
<evidence type="ECO:0000313" key="3">
    <source>
        <dbReference type="Proteomes" id="UP000308197"/>
    </source>
</evidence>
<evidence type="ECO:0000313" key="2">
    <source>
        <dbReference type="EMBL" id="TFK86019.1"/>
    </source>
</evidence>
<accession>A0A5C3PAS8</accession>